<name>A0A3B1A7F5_9ZZZZ</name>
<feature type="compositionally biased region" description="Low complexity" evidence="1">
    <location>
        <begin position="580"/>
        <end position="607"/>
    </location>
</feature>
<feature type="compositionally biased region" description="Polar residues" evidence="1">
    <location>
        <begin position="470"/>
        <end position="484"/>
    </location>
</feature>
<dbReference type="InterPro" id="IPR038440">
    <property type="entry name" value="FimV_C_sf"/>
</dbReference>
<dbReference type="InterPro" id="IPR036779">
    <property type="entry name" value="LysM_dom_sf"/>
</dbReference>
<feature type="compositionally biased region" description="Polar residues" evidence="1">
    <location>
        <begin position="505"/>
        <end position="518"/>
    </location>
</feature>
<evidence type="ECO:0000313" key="4">
    <source>
        <dbReference type="EMBL" id="VAW97490.1"/>
    </source>
</evidence>
<feature type="domain" description="FimV N-terminal" evidence="3">
    <location>
        <begin position="30"/>
        <end position="137"/>
    </location>
</feature>
<feature type="region of interest" description="Disordered" evidence="1">
    <location>
        <begin position="907"/>
        <end position="955"/>
    </location>
</feature>
<dbReference type="Gene3D" id="3.10.350.10">
    <property type="entry name" value="LysM domain"/>
    <property type="match status" value="1"/>
</dbReference>
<dbReference type="InterPro" id="IPR020012">
    <property type="entry name" value="LysM_FimV"/>
</dbReference>
<evidence type="ECO:0000259" key="3">
    <source>
        <dbReference type="Pfam" id="PF25800"/>
    </source>
</evidence>
<keyword evidence="2" id="KW-1133">Transmembrane helix</keyword>
<gene>
    <name evidence="4" type="ORF">MNBD_GAMMA23-944</name>
</gene>
<accession>A0A3B1A7F5</accession>
<dbReference type="EMBL" id="UOFT01000058">
    <property type="protein sequence ID" value="VAW97490.1"/>
    <property type="molecule type" value="Genomic_DNA"/>
</dbReference>
<reference evidence="4" key="1">
    <citation type="submission" date="2018-06" db="EMBL/GenBank/DDBJ databases">
        <authorList>
            <person name="Zhirakovskaya E."/>
        </authorList>
    </citation>
    <scope>NUCLEOTIDE SEQUENCE</scope>
</reference>
<proteinExistence type="predicted"/>
<dbReference type="Pfam" id="PF25800">
    <property type="entry name" value="FimV_N"/>
    <property type="match status" value="1"/>
</dbReference>
<dbReference type="InterPro" id="IPR020011">
    <property type="entry name" value="FimV_C"/>
</dbReference>
<feature type="region of interest" description="Disordered" evidence="1">
    <location>
        <begin position="575"/>
        <end position="607"/>
    </location>
</feature>
<protein>
    <recommendedName>
        <fullName evidence="3">FimV N-terminal domain-containing protein</fullName>
    </recommendedName>
</protein>
<dbReference type="AlphaFoldDB" id="A0A3B1A7F5"/>
<sequence length="1093" mass="117262">MGISRLYARKLAILVAVIGITVTPSFVYSLGLGAIKLNSSLSEILDAEIDLVAATSNDVSDLKVKLASRDAFLRAGIDRAGLLSSLRFSVKRNNSGKYFIKITSRKPIREPFLNFLLEVNWKNGRMLREYTVLIDPPGRRIQQPQQSTIQAPQTTEVETANEPVAVAAPEPSPFKDDVAPAVVEESQPVVIGEPEKAEAAPEVDDTYINDKELLPHRPIDDVAALAEPESVTEKMPEPVVEAAPEPVIPETTPEPVILETTPEPVIEPEPETLVLDDSALSGDVRAEHQQSGQVIDDKHGSEMDMPAHDDASTETFAEGELFPTIPLTEYDESKSIDYDEEPAGEVEHADHHATEMGTEIGSGMAEPHSLESGDLDYGITKKSDNLWSIASRMKGDDVTVYQVMMALLKSNPNAFTDSNIHRLKVGQVLRIDDPSLITAISKEQAAQDYMEQTDAWDAYRQQVAAAAEQQPLSTGQFESDTSDNIAAAPSGELTLSAPEGEDLSAATTPSQDSPSQEVASLREELQRITQQADAERGKNSALNDRLRELEAEIESMQRSLTVRNDEFAALQQQIGKSAEEPAPVAAEVAPEPVPQEESSSAPQLEDEPAAAIEAETPTAPVVEVPAEMESATADETMDAPPPAPEVAEAPVLDLDEPAPAEDMPSQASTSLVDTIMATVTGILKPVLASSLLLFIGVPVLIIVVLILVVMMFRKRSSAKNNFEESILSGAAPIDDEPAVSVASSQNSSETSSFLSDFAISGVGAIQTEDSEVDPLTEADVFMAYGRYEAAEERLQEAIVADPERVELKVKLLEVYNTNKNQTAFEATAEELYASMGDTATSDSNWQKVVVMGKQIAPNNPIFSASPTITSETTESVLGAMEENLSNVSMTDSQVMDIGLETGVFSAEDLSPESSSETESDISGLDFNLGDDAPVTDQEDTKDNIEAPDTEGLDFNLDMGADDDESTKSMAIDLNEMGLGDLDTTDDDPTASMAFDADALDLDSTSAQLDTGALDFSMDTDESDSSLDLNLDAGDAMDMSLSADADEVGTKLDLAKAYIDMGDSAGAKSILDEVLEEGNDEQKSEAEQLVSQLG</sequence>
<dbReference type="NCBIfam" id="TIGR03504">
    <property type="entry name" value="FimV_Cterm"/>
    <property type="match status" value="1"/>
</dbReference>
<dbReference type="InterPro" id="IPR057840">
    <property type="entry name" value="FimV_N"/>
</dbReference>
<dbReference type="Gene3D" id="1.20.58.2200">
    <property type="match status" value="1"/>
</dbReference>
<feature type="region of interest" description="Disordered" evidence="1">
    <location>
        <begin position="494"/>
        <end position="541"/>
    </location>
</feature>
<keyword evidence="2" id="KW-0472">Membrane</keyword>
<keyword evidence="2" id="KW-0812">Transmembrane</keyword>
<evidence type="ECO:0000256" key="1">
    <source>
        <dbReference type="SAM" id="MobiDB-lite"/>
    </source>
</evidence>
<feature type="transmembrane region" description="Helical" evidence="2">
    <location>
        <begin position="691"/>
        <end position="712"/>
    </location>
</feature>
<dbReference type="NCBIfam" id="TIGR03505">
    <property type="entry name" value="FimV_core"/>
    <property type="match status" value="1"/>
</dbReference>
<evidence type="ECO:0000256" key="2">
    <source>
        <dbReference type="SAM" id="Phobius"/>
    </source>
</evidence>
<organism evidence="4">
    <name type="scientific">hydrothermal vent metagenome</name>
    <dbReference type="NCBI Taxonomy" id="652676"/>
    <lineage>
        <taxon>unclassified sequences</taxon>
        <taxon>metagenomes</taxon>
        <taxon>ecological metagenomes</taxon>
    </lineage>
</organism>
<feature type="region of interest" description="Disordered" evidence="1">
    <location>
        <begin position="467"/>
        <end position="486"/>
    </location>
</feature>